<dbReference type="EMBL" id="WAEM01000001">
    <property type="protein sequence ID" value="KAB1157847.1"/>
    <property type="molecule type" value="Genomic_DNA"/>
</dbReference>
<dbReference type="Proteomes" id="UP000490922">
    <property type="component" value="Unassembled WGS sequence"/>
</dbReference>
<evidence type="ECO:0000313" key="3">
    <source>
        <dbReference type="EMBL" id="KAB1157847.1"/>
    </source>
</evidence>
<sequence>MKKIVALLLVVLAITSAFGQEDNRPENTGDDFSLEGALELFKNSNSLEEFERNLNQENNQVNNLDLDGDGQVDYINVEDIKENDSHMIVMSTYLNETEKQDIALIAIEKTSEGNAVLQIMGDEDLFPKNTIVEPSSEEKGAVQNLKAASNVAVVANSAPTVNVWAWPSVRYLYAPAYVVWISPYRWRAYPRSWSPWSPIAHPLFYSYGVRYRPHYHVVKVRRVAAVSRVYYPRRHSSTVVVHNRRGTTVIHKNRRGNVKAVKVKRTKGSQRR</sequence>
<dbReference type="AlphaFoldDB" id="A0A7J5AJQ0"/>
<reference evidence="3 4" key="1">
    <citation type="submission" date="2019-09" db="EMBL/GenBank/DDBJ databases">
        <title>Flavobacterium sp. nov., isolated from glacier ice.</title>
        <authorList>
            <person name="Liu Q."/>
        </authorList>
    </citation>
    <scope>NUCLEOTIDE SEQUENCE [LARGE SCALE GENOMIC DNA]</scope>
    <source>
        <strain evidence="3 4">NBRC 112527</strain>
    </source>
</reference>
<dbReference type="RefSeq" id="WP_151106040.1">
    <property type="nucleotide sequence ID" value="NZ_WAEM01000001.1"/>
</dbReference>
<keyword evidence="4" id="KW-1185">Reference proteome</keyword>
<gene>
    <name evidence="3" type="ORF">F6464_01820</name>
</gene>
<accession>A0A7J5AJQ0</accession>
<feature type="chain" id="PRO_5029901477" description="EF-hand domain-containing protein" evidence="2">
    <location>
        <begin position="20"/>
        <end position="272"/>
    </location>
</feature>
<evidence type="ECO:0000313" key="4">
    <source>
        <dbReference type="Proteomes" id="UP000490922"/>
    </source>
</evidence>
<comment type="caution">
    <text evidence="3">The sequence shown here is derived from an EMBL/GenBank/DDBJ whole genome shotgun (WGS) entry which is preliminary data.</text>
</comment>
<evidence type="ECO:0000256" key="2">
    <source>
        <dbReference type="SAM" id="SignalP"/>
    </source>
</evidence>
<evidence type="ECO:0008006" key="5">
    <source>
        <dbReference type="Google" id="ProtNLM"/>
    </source>
</evidence>
<dbReference type="OrthoDB" id="939585at2"/>
<keyword evidence="1" id="KW-0175">Coiled coil</keyword>
<feature type="coiled-coil region" evidence="1">
    <location>
        <begin position="40"/>
        <end position="67"/>
    </location>
</feature>
<evidence type="ECO:0000256" key="1">
    <source>
        <dbReference type="SAM" id="Coils"/>
    </source>
</evidence>
<organism evidence="3 4">
    <name type="scientific">Flavobacterium luteum</name>
    <dbReference type="NCBI Taxonomy" id="2026654"/>
    <lineage>
        <taxon>Bacteria</taxon>
        <taxon>Pseudomonadati</taxon>
        <taxon>Bacteroidota</taxon>
        <taxon>Flavobacteriia</taxon>
        <taxon>Flavobacteriales</taxon>
        <taxon>Flavobacteriaceae</taxon>
        <taxon>Flavobacterium</taxon>
    </lineage>
</organism>
<keyword evidence="2" id="KW-0732">Signal</keyword>
<proteinExistence type="predicted"/>
<name>A0A7J5AJQ0_9FLAO</name>
<protein>
    <recommendedName>
        <fullName evidence="5">EF-hand domain-containing protein</fullName>
    </recommendedName>
</protein>
<feature type="signal peptide" evidence="2">
    <location>
        <begin position="1"/>
        <end position="19"/>
    </location>
</feature>